<dbReference type="Ensembl" id="ENSTRUT00000053597.2">
    <property type="protein sequence ID" value="ENSTRUP00000053991.2"/>
    <property type="gene ID" value="ENSTRUG00000023832.2"/>
</dbReference>
<dbReference type="OMA" id="VYKDMAA"/>
<dbReference type="OrthoDB" id="9986634at2759"/>
<evidence type="ECO:0000256" key="1">
    <source>
        <dbReference type="SAM" id="MobiDB-lite"/>
    </source>
</evidence>
<organism evidence="2 3">
    <name type="scientific">Takifugu rubripes</name>
    <name type="common">Japanese pufferfish</name>
    <name type="synonym">Fugu rubripes</name>
    <dbReference type="NCBI Taxonomy" id="31033"/>
    <lineage>
        <taxon>Eukaryota</taxon>
        <taxon>Metazoa</taxon>
        <taxon>Chordata</taxon>
        <taxon>Craniata</taxon>
        <taxon>Vertebrata</taxon>
        <taxon>Euteleostomi</taxon>
        <taxon>Actinopterygii</taxon>
        <taxon>Neopterygii</taxon>
        <taxon>Teleostei</taxon>
        <taxon>Neoteleostei</taxon>
        <taxon>Acanthomorphata</taxon>
        <taxon>Eupercaria</taxon>
        <taxon>Tetraodontiformes</taxon>
        <taxon>Tetradontoidea</taxon>
        <taxon>Tetraodontidae</taxon>
        <taxon>Takifugu</taxon>
    </lineage>
</organism>
<keyword evidence="3" id="KW-1185">Reference proteome</keyword>
<gene>
    <name evidence="2" type="primary">ttc23</name>
</gene>
<dbReference type="Proteomes" id="UP000005226">
    <property type="component" value="Chromosome 9"/>
</dbReference>
<accession>A0A3B5KF42</accession>
<dbReference type="SUPFAM" id="SSF48452">
    <property type="entry name" value="TPR-like"/>
    <property type="match status" value="1"/>
</dbReference>
<reference evidence="2 3" key="1">
    <citation type="journal article" date="2011" name="Genome Biol. Evol.">
        <title>Integration of the genetic map and genome assembly of fugu facilitates insights into distinct features of genome evolution in teleosts and mammals.</title>
        <authorList>
            <person name="Kai W."/>
            <person name="Kikuchi K."/>
            <person name="Tohari S."/>
            <person name="Chew A.K."/>
            <person name="Tay A."/>
            <person name="Fujiwara A."/>
            <person name="Hosoya S."/>
            <person name="Suetake H."/>
            <person name="Naruse K."/>
            <person name="Brenner S."/>
            <person name="Suzuki Y."/>
            <person name="Venkatesh B."/>
        </authorList>
    </citation>
    <scope>NUCLEOTIDE SEQUENCE [LARGE SCALE GENOMIC DNA]</scope>
</reference>
<sequence length="439" mass="48153">MADSQKTDAASSFSDAGDLSVSASSDILSASLIGISKKQFIMMPPEDKLTVVERRAQDHEDKQEFDACIQDLVRCVALTKLVFGASHLKLAQAHIRLAKAYLKFKGCGLQAQEHATLARELLPSCSSSSTEKLEALLTIHLTHGEASLMAANGEEAESSFLESERLVEELHQHGDISQEDKIKTIQEVSSGLYRVYKTQNRPDKALGQCEKSLRLLRDCGQPESVISVYRDMAAVEQDRGRSDRAVEHLSKAHAIAMSQCPEELVGAEVSHSMALILSSDPGHNDSAGQHFERSLSIYKTSAGPQDAAFLAVQDDFCRFLLVSGQEEKCLDIQRSSLATKKSTFGDVSVEVADTLELIGSLEMAQGCLRQAHRTMTKCLQIQRLLFGPQHRRSKATEKAVEMLARAPEVAQTQWSRSGDKTKLFSTTAPSRNEESSISD</sequence>
<dbReference type="RefSeq" id="XP_011605172.2">
    <property type="nucleotide sequence ID" value="XM_011606870.2"/>
</dbReference>
<evidence type="ECO:0000313" key="2">
    <source>
        <dbReference type="Ensembl" id="ENSTRUP00000053991.2"/>
    </source>
</evidence>
<dbReference type="InParanoid" id="A0A3B5KF42"/>
<protein>
    <submittedName>
        <fullName evidence="2">Tetratricopeptide repeat domain 23</fullName>
    </submittedName>
</protein>
<dbReference type="GeneTree" id="ENSGT00530000063847"/>
<feature type="compositionally biased region" description="Polar residues" evidence="1">
    <location>
        <begin position="423"/>
        <end position="439"/>
    </location>
</feature>
<dbReference type="PANTHER" id="PTHR14485">
    <property type="entry name" value="TETRATRICOPEPTIDE REPEAT PROTEIN 23"/>
    <property type="match status" value="1"/>
</dbReference>
<dbReference type="GeneID" id="101067024"/>
<dbReference type="PANTHER" id="PTHR14485:SF3">
    <property type="entry name" value="TETRATRICOPEPTIDE REPEAT PROTEIN 23"/>
    <property type="match status" value="1"/>
</dbReference>
<dbReference type="InterPro" id="IPR042621">
    <property type="entry name" value="TTC23/TTC23L"/>
</dbReference>
<dbReference type="STRING" id="31033.ENSTRUP00000053991"/>
<dbReference type="AlphaFoldDB" id="A0A3B5KF42"/>
<reference evidence="2" key="2">
    <citation type="submission" date="2025-08" db="UniProtKB">
        <authorList>
            <consortium name="Ensembl"/>
        </authorList>
    </citation>
    <scope>IDENTIFICATION</scope>
</reference>
<dbReference type="Gene3D" id="1.25.40.10">
    <property type="entry name" value="Tetratricopeptide repeat domain"/>
    <property type="match status" value="2"/>
</dbReference>
<dbReference type="InterPro" id="IPR011990">
    <property type="entry name" value="TPR-like_helical_dom_sf"/>
</dbReference>
<proteinExistence type="predicted"/>
<name>A0A3B5KF42_TAKRU</name>
<evidence type="ECO:0000313" key="3">
    <source>
        <dbReference type="Proteomes" id="UP000005226"/>
    </source>
</evidence>
<reference evidence="2" key="3">
    <citation type="submission" date="2025-09" db="UniProtKB">
        <authorList>
            <consortium name="Ensembl"/>
        </authorList>
    </citation>
    <scope>IDENTIFICATION</scope>
</reference>
<feature type="region of interest" description="Disordered" evidence="1">
    <location>
        <begin position="409"/>
        <end position="439"/>
    </location>
</feature>